<dbReference type="PANTHER" id="PTHR45953">
    <property type="entry name" value="IDURONATE 2-SULFATASE"/>
    <property type="match status" value="1"/>
</dbReference>
<dbReference type="GO" id="GO:0046872">
    <property type="term" value="F:metal ion binding"/>
    <property type="evidence" value="ECO:0007669"/>
    <property type="project" value="UniProtKB-KW"/>
</dbReference>
<keyword evidence="2" id="KW-0479">Metal-binding</keyword>
<dbReference type="InterPro" id="IPR000917">
    <property type="entry name" value="Sulfatase_N"/>
</dbReference>
<dbReference type="Proteomes" id="UP000638648">
    <property type="component" value="Unassembled WGS sequence"/>
</dbReference>
<gene>
    <name evidence="6" type="ORF">HEB94_009742</name>
</gene>
<sequence length="509" mass="56252">MASADSVRAPRNIVVIMTDQHRADVCAREGFALDTTPHLDAIAGEGAWFDHAYTSSPLCCPARTSLLTGRFPAAHRVTTNPAMRFAVAEDDLFSTARGLGCATALIGKNHTWLTKDDVDTFVEFSHGGQISGPCTDAEAEFDSWLSGLRHRTSTEPAPFPVELQNPVRIVNHAQNWISSLEPDQPFALLLSFSEPHNPFQVPEPYFSQFPVADLPRTDTDATALEDAPFSWRYLHDLGRAGEEDYDGRVPRARASYFGMLRLIDDQVRRFTEFLDERHLSEDTLIVVTSDHGDYVGEYGLVRKGAELPEVLTRVPLLITGPSVVTHQGPRPEHVSLVDIYPTICDAFGAPIGPGVQGRSLWPFLTGAVGADDVHGEFRSAYVEQGMGGLPYTAADVPDPMPGLVDNGGPHAPSFDELNAVTQSGRRRMIRKDRWKLVADELGSVRLYDLDTDPRELRDLAGEAGHAEVLVDLLTELASWMMRAEDPLPVPERGYRLKRDPRNHRAPYRA</sequence>
<keyword evidence="3" id="KW-0378">Hydrolase</keyword>
<evidence type="ECO:0000313" key="7">
    <source>
        <dbReference type="Proteomes" id="UP000638648"/>
    </source>
</evidence>
<evidence type="ECO:0000256" key="2">
    <source>
        <dbReference type="ARBA" id="ARBA00022723"/>
    </source>
</evidence>
<dbReference type="PANTHER" id="PTHR45953:SF1">
    <property type="entry name" value="IDURONATE 2-SULFATASE"/>
    <property type="match status" value="1"/>
</dbReference>
<dbReference type="RefSeq" id="WP_192755860.1">
    <property type="nucleotide sequence ID" value="NZ_BAABJL010000239.1"/>
</dbReference>
<evidence type="ECO:0000256" key="1">
    <source>
        <dbReference type="ARBA" id="ARBA00008779"/>
    </source>
</evidence>
<comment type="caution">
    <text evidence="6">The sequence shown here is derived from an EMBL/GenBank/DDBJ whole genome shotgun (WGS) entry which is preliminary data.</text>
</comment>
<dbReference type="SUPFAM" id="SSF53649">
    <property type="entry name" value="Alkaline phosphatase-like"/>
    <property type="match status" value="1"/>
</dbReference>
<dbReference type="GO" id="GO:0008484">
    <property type="term" value="F:sulfuric ester hydrolase activity"/>
    <property type="evidence" value="ECO:0007669"/>
    <property type="project" value="TreeGrafter"/>
</dbReference>
<dbReference type="InterPro" id="IPR017850">
    <property type="entry name" value="Alkaline_phosphatase_core_sf"/>
</dbReference>
<feature type="domain" description="Sulfatase N-terminal" evidence="5">
    <location>
        <begin position="11"/>
        <end position="348"/>
    </location>
</feature>
<feature type="region of interest" description="Disordered" evidence="4">
    <location>
        <begin position="490"/>
        <end position="509"/>
    </location>
</feature>
<comment type="similarity">
    <text evidence="1">Belongs to the sulfatase family.</text>
</comment>
<dbReference type="PROSITE" id="PS00523">
    <property type="entry name" value="SULFATASE_1"/>
    <property type="match status" value="1"/>
</dbReference>
<evidence type="ECO:0000256" key="4">
    <source>
        <dbReference type="SAM" id="MobiDB-lite"/>
    </source>
</evidence>
<feature type="compositionally biased region" description="Basic residues" evidence="4">
    <location>
        <begin position="500"/>
        <end position="509"/>
    </location>
</feature>
<keyword evidence="7" id="KW-1185">Reference proteome</keyword>
<reference evidence="6" key="1">
    <citation type="submission" date="2020-10" db="EMBL/GenBank/DDBJ databases">
        <title>Sequencing the genomes of 1000 actinobacteria strains.</title>
        <authorList>
            <person name="Klenk H.-P."/>
        </authorList>
    </citation>
    <scope>NUCLEOTIDE SEQUENCE</scope>
    <source>
        <strain evidence="6">DSM 45354</strain>
    </source>
</reference>
<dbReference type="EMBL" id="JADBEM010000001">
    <property type="protein sequence ID" value="MBE1612894.1"/>
    <property type="molecule type" value="Genomic_DNA"/>
</dbReference>
<protein>
    <submittedName>
        <fullName evidence="6">Arylsulfatase A-like enzyme</fullName>
    </submittedName>
</protein>
<evidence type="ECO:0000313" key="6">
    <source>
        <dbReference type="EMBL" id="MBE1612894.1"/>
    </source>
</evidence>
<name>A0A927N6B4_9ACTN</name>
<evidence type="ECO:0000259" key="5">
    <source>
        <dbReference type="Pfam" id="PF00884"/>
    </source>
</evidence>
<dbReference type="AlphaFoldDB" id="A0A927N6B4"/>
<organism evidence="6 7">
    <name type="scientific">Actinopolymorpha pittospori</name>
    <dbReference type="NCBI Taxonomy" id="648752"/>
    <lineage>
        <taxon>Bacteria</taxon>
        <taxon>Bacillati</taxon>
        <taxon>Actinomycetota</taxon>
        <taxon>Actinomycetes</taxon>
        <taxon>Propionibacteriales</taxon>
        <taxon>Actinopolymorphaceae</taxon>
        <taxon>Actinopolymorpha</taxon>
    </lineage>
</organism>
<evidence type="ECO:0000256" key="3">
    <source>
        <dbReference type="ARBA" id="ARBA00022801"/>
    </source>
</evidence>
<dbReference type="Pfam" id="PF00884">
    <property type="entry name" value="Sulfatase"/>
    <property type="match status" value="1"/>
</dbReference>
<accession>A0A927N6B4</accession>
<dbReference type="GO" id="GO:0005737">
    <property type="term" value="C:cytoplasm"/>
    <property type="evidence" value="ECO:0007669"/>
    <property type="project" value="TreeGrafter"/>
</dbReference>
<dbReference type="Gene3D" id="3.40.720.10">
    <property type="entry name" value="Alkaline Phosphatase, subunit A"/>
    <property type="match status" value="1"/>
</dbReference>
<proteinExistence type="inferred from homology"/>
<dbReference type="InterPro" id="IPR024607">
    <property type="entry name" value="Sulfatase_CS"/>
</dbReference>